<dbReference type="OrthoDB" id="3376896at2"/>
<sequence length="181" mass="20097">MAIEPDTKDWTWVLTDPCPECGFDPKAVDVSKLPELIHENTRGWYGALDDADAAVRPSANIWSRLEYACHVRDVHVLFAERARLMLEQDDPQFANWDQDVTAIESRYDEQDPAEVSVALVEAAAEMAAVYAGVRGDQWQRVGRRSNGSVFTVETLGIYYLHDVVHHLYDIGGPAAGSPAAP</sequence>
<organism evidence="2 3">
    <name type="scientific">Nocardioides marmorisolisilvae</name>
    <dbReference type="NCBI Taxonomy" id="1542737"/>
    <lineage>
        <taxon>Bacteria</taxon>
        <taxon>Bacillati</taxon>
        <taxon>Actinomycetota</taxon>
        <taxon>Actinomycetes</taxon>
        <taxon>Propionibacteriales</taxon>
        <taxon>Nocardioidaceae</taxon>
        <taxon>Nocardioides</taxon>
    </lineage>
</organism>
<evidence type="ECO:0000313" key="3">
    <source>
        <dbReference type="Proteomes" id="UP000277094"/>
    </source>
</evidence>
<gene>
    <name evidence="2" type="ORF">EFL95_04780</name>
</gene>
<dbReference type="RefSeq" id="WP_123232917.1">
    <property type="nucleotide sequence ID" value="NZ_RJSG01000002.1"/>
</dbReference>
<dbReference type="Pfam" id="PF12867">
    <property type="entry name" value="DinB_2"/>
    <property type="match status" value="1"/>
</dbReference>
<protein>
    <submittedName>
        <fullName evidence="2">DinB family protein</fullName>
    </submittedName>
</protein>
<name>A0A3N0DS06_9ACTN</name>
<dbReference type="AlphaFoldDB" id="A0A3N0DS06"/>
<dbReference type="Proteomes" id="UP000277094">
    <property type="component" value="Unassembled WGS sequence"/>
</dbReference>
<comment type="caution">
    <text evidence="2">The sequence shown here is derived from an EMBL/GenBank/DDBJ whole genome shotgun (WGS) entry which is preliminary data.</text>
</comment>
<evidence type="ECO:0000313" key="2">
    <source>
        <dbReference type="EMBL" id="RNL78418.1"/>
    </source>
</evidence>
<dbReference type="EMBL" id="RJSG01000002">
    <property type="protein sequence ID" value="RNL78418.1"/>
    <property type="molecule type" value="Genomic_DNA"/>
</dbReference>
<feature type="domain" description="DinB-like" evidence="1">
    <location>
        <begin position="39"/>
        <end position="168"/>
    </location>
</feature>
<accession>A0A3N0DS06</accession>
<dbReference type="Gene3D" id="1.20.120.450">
    <property type="entry name" value="dinb family like domain"/>
    <property type="match status" value="1"/>
</dbReference>
<dbReference type="SUPFAM" id="SSF109854">
    <property type="entry name" value="DinB/YfiT-like putative metalloenzymes"/>
    <property type="match status" value="1"/>
</dbReference>
<proteinExistence type="predicted"/>
<dbReference type="InterPro" id="IPR034660">
    <property type="entry name" value="DinB/YfiT-like"/>
</dbReference>
<reference evidence="2 3" key="1">
    <citation type="submission" date="2018-11" db="EMBL/GenBank/DDBJ databases">
        <authorList>
            <person name="Li F."/>
        </authorList>
    </citation>
    <scope>NUCLEOTIDE SEQUENCE [LARGE SCALE GENOMIC DNA]</scope>
    <source>
        <strain evidence="2 3">KIS18-7</strain>
    </source>
</reference>
<keyword evidence="3" id="KW-1185">Reference proteome</keyword>
<evidence type="ECO:0000259" key="1">
    <source>
        <dbReference type="Pfam" id="PF12867"/>
    </source>
</evidence>
<dbReference type="InterPro" id="IPR024775">
    <property type="entry name" value="DinB-like"/>
</dbReference>